<proteinExistence type="predicted"/>
<dbReference type="Pfam" id="PF01794">
    <property type="entry name" value="Ferric_reduct"/>
    <property type="match status" value="1"/>
</dbReference>
<feature type="transmembrane region" description="Helical" evidence="5">
    <location>
        <begin position="12"/>
        <end position="33"/>
    </location>
</feature>
<dbReference type="GO" id="GO:0016020">
    <property type="term" value="C:membrane"/>
    <property type="evidence" value="ECO:0007669"/>
    <property type="project" value="UniProtKB-SubCell"/>
</dbReference>
<keyword evidence="2 5" id="KW-0812">Transmembrane</keyword>
<evidence type="ECO:0000256" key="2">
    <source>
        <dbReference type="ARBA" id="ARBA00022692"/>
    </source>
</evidence>
<feature type="transmembrane region" description="Helical" evidence="5">
    <location>
        <begin position="119"/>
        <end position="142"/>
    </location>
</feature>
<dbReference type="RefSeq" id="WP_007785409.1">
    <property type="nucleotide sequence ID" value="NZ_CM001441.1"/>
</dbReference>
<protein>
    <submittedName>
        <fullName evidence="7">Ferric reductase like transmembrane component</fullName>
    </submittedName>
</protein>
<dbReference type="EMBL" id="CM001441">
    <property type="protein sequence ID" value="EHQ90819.1"/>
    <property type="molecule type" value="Genomic_DNA"/>
</dbReference>
<sequence length="176" mass="19899">MIRIAGYIKSPYQKIAYIFTLTLVLYIAGSGLFSIPLNSTTMNISARAGGLSFYAIGALFLLTVIKAAFLEFVKNSSIRSSGQTIFRFLHKALGWFILILAGYHSLFFLYYYIWPVVPISIFVVITGLCAMACLFYVIILGRNTFFKNSNYESMYFKHVFATLLLILITVLHLNLL</sequence>
<keyword evidence="4 5" id="KW-0472">Membrane</keyword>
<feature type="domain" description="Ferric oxidoreductase" evidence="6">
    <location>
        <begin position="49"/>
        <end position="168"/>
    </location>
</feature>
<evidence type="ECO:0000313" key="7">
    <source>
        <dbReference type="EMBL" id="EHQ90819.1"/>
    </source>
</evidence>
<dbReference type="AlphaFoldDB" id="H5Y5U3"/>
<reference evidence="7 8" key="1">
    <citation type="submission" date="2011-11" db="EMBL/GenBank/DDBJ databases">
        <title>The Noncontiguous Finished genome of Desulfosporosinus youngiae DSM 17734.</title>
        <authorList>
            <consortium name="US DOE Joint Genome Institute (JGI-PGF)"/>
            <person name="Lucas S."/>
            <person name="Han J."/>
            <person name="Lapidus A."/>
            <person name="Cheng J.-F."/>
            <person name="Goodwin L."/>
            <person name="Pitluck S."/>
            <person name="Peters L."/>
            <person name="Ovchinnikova G."/>
            <person name="Lu M."/>
            <person name="Land M.L."/>
            <person name="Hauser L."/>
            <person name="Pester M."/>
            <person name="Spring S."/>
            <person name="Ollivier B."/>
            <person name="Rattei T."/>
            <person name="Klenk H.-P."/>
            <person name="Wagner M."/>
            <person name="Loy A."/>
            <person name="Woyke T.J."/>
        </authorList>
    </citation>
    <scope>NUCLEOTIDE SEQUENCE [LARGE SCALE GENOMIC DNA]</scope>
    <source>
        <strain evidence="7 8">DSM 17734</strain>
    </source>
</reference>
<name>H5Y5U3_9FIRM</name>
<comment type="subcellular location">
    <subcellularLocation>
        <location evidence="1">Membrane</location>
        <topology evidence="1">Multi-pass membrane protein</topology>
    </subcellularLocation>
</comment>
<evidence type="ECO:0000313" key="8">
    <source>
        <dbReference type="Proteomes" id="UP000005104"/>
    </source>
</evidence>
<feature type="transmembrane region" description="Helical" evidence="5">
    <location>
        <begin position="93"/>
        <end position="113"/>
    </location>
</feature>
<accession>H5Y5U3</accession>
<gene>
    <name evidence="7" type="ORF">DesyoDRAFT_3835</name>
</gene>
<dbReference type="HOGENOM" id="CLU_1575951_0_0_9"/>
<feature type="transmembrane region" description="Helical" evidence="5">
    <location>
        <begin position="154"/>
        <end position="175"/>
    </location>
</feature>
<evidence type="ECO:0000256" key="3">
    <source>
        <dbReference type="ARBA" id="ARBA00022989"/>
    </source>
</evidence>
<dbReference type="OrthoDB" id="1809854at2"/>
<evidence type="ECO:0000259" key="6">
    <source>
        <dbReference type="Pfam" id="PF01794"/>
    </source>
</evidence>
<keyword evidence="3 5" id="KW-1133">Transmembrane helix</keyword>
<keyword evidence="8" id="KW-1185">Reference proteome</keyword>
<evidence type="ECO:0000256" key="5">
    <source>
        <dbReference type="SAM" id="Phobius"/>
    </source>
</evidence>
<feature type="transmembrane region" description="Helical" evidence="5">
    <location>
        <begin position="53"/>
        <end position="73"/>
    </location>
</feature>
<dbReference type="InterPro" id="IPR013130">
    <property type="entry name" value="Fe3_Rdtase_TM_dom"/>
</dbReference>
<organism evidence="7 8">
    <name type="scientific">Desulfosporosinus youngiae DSM 17734</name>
    <dbReference type="NCBI Taxonomy" id="768710"/>
    <lineage>
        <taxon>Bacteria</taxon>
        <taxon>Bacillati</taxon>
        <taxon>Bacillota</taxon>
        <taxon>Clostridia</taxon>
        <taxon>Eubacteriales</taxon>
        <taxon>Desulfitobacteriaceae</taxon>
        <taxon>Desulfosporosinus</taxon>
    </lineage>
</organism>
<evidence type="ECO:0000256" key="1">
    <source>
        <dbReference type="ARBA" id="ARBA00004141"/>
    </source>
</evidence>
<evidence type="ECO:0000256" key="4">
    <source>
        <dbReference type="ARBA" id="ARBA00023136"/>
    </source>
</evidence>
<dbReference type="Proteomes" id="UP000005104">
    <property type="component" value="Chromosome"/>
</dbReference>